<evidence type="ECO:0000256" key="3">
    <source>
        <dbReference type="ARBA" id="ARBA00009620"/>
    </source>
</evidence>
<accession>B4REX1</accession>
<proteinExistence type="inferred from homology"/>
<keyword evidence="10" id="KW-0997">Cell inner membrane</keyword>
<dbReference type="NCBIfam" id="NF003465">
    <property type="entry name" value="PRK05089.1"/>
    <property type="match status" value="1"/>
</dbReference>
<dbReference type="GO" id="GO:0005886">
    <property type="term" value="C:plasma membrane"/>
    <property type="evidence" value="ECO:0007669"/>
    <property type="project" value="UniProtKB-SubCell"/>
</dbReference>
<sequence length="202" mass="21991">MSSNVPSDPAKARNKKVALICAAAFAGMIGLAYASVPLYRAFCELTGFDGTPRRVEAASDVVLDKTLTVRFDANVRDLPWDFDAKQTSQQVKIGETKVAFFKVTNTSDQPITGRAVFNVVPEQAGLYFQKLDCFCFEDQTVGPGETVDMPVLYFIDPKYASDFETKGKSEVTLSYTFFRSTSAPEPAQAGLHPPKTPAPAKG</sequence>
<evidence type="ECO:0000256" key="4">
    <source>
        <dbReference type="ARBA" id="ARBA00015384"/>
    </source>
</evidence>
<evidence type="ECO:0000256" key="7">
    <source>
        <dbReference type="ARBA" id="ARBA00022989"/>
    </source>
</evidence>
<keyword evidence="5 10" id="KW-0812">Transmembrane</keyword>
<gene>
    <name evidence="12" type="primary">coxG</name>
    <name evidence="10" type="synonym">ctaG</name>
    <name evidence="12" type="ordered locus">PHZ_c0545</name>
</gene>
<dbReference type="FunFam" id="2.60.370.10:FF:000001">
    <property type="entry name" value="COX11 cytochrome c oxidase assembly homolog"/>
    <property type="match status" value="1"/>
</dbReference>
<dbReference type="Proteomes" id="UP000001868">
    <property type="component" value="Chromosome"/>
</dbReference>
<evidence type="ECO:0000256" key="1">
    <source>
        <dbReference type="ARBA" id="ARBA00004007"/>
    </source>
</evidence>
<dbReference type="PANTHER" id="PTHR21320">
    <property type="entry name" value="CYTOCHROME C OXIDASE ASSEMBLY PROTEIN COX11-RELATED"/>
    <property type="match status" value="1"/>
</dbReference>
<dbReference type="KEGG" id="pzu:PHZ_c0545"/>
<dbReference type="Pfam" id="PF04442">
    <property type="entry name" value="CtaG_Cox11"/>
    <property type="match status" value="1"/>
</dbReference>
<dbReference type="STRING" id="450851.PHZ_c0545"/>
<keyword evidence="6 10" id="KW-0735">Signal-anchor</keyword>
<evidence type="ECO:0000256" key="2">
    <source>
        <dbReference type="ARBA" id="ARBA00004382"/>
    </source>
</evidence>
<dbReference type="EMBL" id="CP000747">
    <property type="protein sequence ID" value="ACG76959.1"/>
    <property type="molecule type" value="Genomic_DNA"/>
</dbReference>
<evidence type="ECO:0000256" key="11">
    <source>
        <dbReference type="SAM" id="MobiDB-lite"/>
    </source>
</evidence>
<keyword evidence="8 10" id="KW-0186">Copper</keyword>
<comment type="subcellular location">
    <subcellularLocation>
        <location evidence="2 10">Cell inner membrane</location>
        <topology evidence="2 10">Single-pass type II membrane protein</topology>
        <orientation evidence="2 10">Periplasmic side</orientation>
    </subcellularLocation>
</comment>
<dbReference type="HOGENOM" id="CLU_045000_5_0_5"/>
<reference evidence="12 13" key="1">
    <citation type="journal article" date="2008" name="BMC Genomics">
        <title>Complete genome of Phenylobacterium zucineum - a novel facultative intracellular bacterium isolated from human erythroleukemia cell line K562.</title>
        <authorList>
            <person name="Luo Y."/>
            <person name="Xu X."/>
            <person name="Ding Z."/>
            <person name="Liu Z."/>
            <person name="Zhang B."/>
            <person name="Yan Z."/>
            <person name="Sun J."/>
            <person name="Hu S."/>
            <person name="Hu X."/>
        </authorList>
    </citation>
    <scope>NUCLEOTIDE SEQUENCE [LARGE SCALE GENOMIC DNA]</scope>
    <source>
        <strain evidence="12 13">HLK1</strain>
    </source>
</reference>
<organism evidence="12 13">
    <name type="scientific">Phenylobacterium zucineum (strain HLK1)</name>
    <dbReference type="NCBI Taxonomy" id="450851"/>
    <lineage>
        <taxon>Bacteria</taxon>
        <taxon>Pseudomonadati</taxon>
        <taxon>Pseudomonadota</taxon>
        <taxon>Alphaproteobacteria</taxon>
        <taxon>Caulobacterales</taxon>
        <taxon>Caulobacteraceae</taxon>
        <taxon>Phenylobacterium</taxon>
    </lineage>
</organism>
<evidence type="ECO:0000313" key="12">
    <source>
        <dbReference type="EMBL" id="ACG76959.1"/>
    </source>
</evidence>
<evidence type="ECO:0000256" key="9">
    <source>
        <dbReference type="ARBA" id="ARBA00023136"/>
    </source>
</evidence>
<dbReference type="PIRSF" id="PIRSF005413">
    <property type="entry name" value="COX11"/>
    <property type="match status" value="1"/>
</dbReference>
<keyword evidence="13" id="KW-1185">Reference proteome</keyword>
<evidence type="ECO:0000256" key="8">
    <source>
        <dbReference type="ARBA" id="ARBA00023008"/>
    </source>
</evidence>
<dbReference type="RefSeq" id="WP_012521107.1">
    <property type="nucleotide sequence ID" value="NC_011144.1"/>
</dbReference>
<keyword evidence="10" id="KW-1003">Cell membrane</keyword>
<evidence type="ECO:0000256" key="6">
    <source>
        <dbReference type="ARBA" id="ARBA00022968"/>
    </source>
</evidence>
<name>B4REX1_PHEZH</name>
<evidence type="ECO:0000313" key="13">
    <source>
        <dbReference type="Proteomes" id="UP000001868"/>
    </source>
</evidence>
<dbReference type="GO" id="GO:0005507">
    <property type="term" value="F:copper ion binding"/>
    <property type="evidence" value="ECO:0007669"/>
    <property type="project" value="InterPro"/>
</dbReference>
<dbReference type="InterPro" id="IPR007533">
    <property type="entry name" value="Cyt_c_oxidase_assmbl_CtaG"/>
</dbReference>
<dbReference type="PANTHER" id="PTHR21320:SF3">
    <property type="entry name" value="CYTOCHROME C OXIDASE ASSEMBLY PROTEIN COX11, MITOCHONDRIAL-RELATED"/>
    <property type="match status" value="1"/>
</dbReference>
<keyword evidence="9 10" id="KW-0472">Membrane</keyword>
<dbReference type="InterPro" id="IPR023471">
    <property type="entry name" value="CtaG/Cox11_dom_sf"/>
</dbReference>
<dbReference type="OrthoDB" id="9804841at2"/>
<protein>
    <recommendedName>
        <fullName evidence="4 10">Cytochrome c oxidase assembly protein CtaG</fullName>
    </recommendedName>
</protein>
<dbReference type="GO" id="GO:0008535">
    <property type="term" value="P:respiratory chain complex IV assembly"/>
    <property type="evidence" value="ECO:0007669"/>
    <property type="project" value="UniProtKB-UniRule"/>
</dbReference>
<comment type="function">
    <text evidence="1 10">Exerts its effect at some terminal stage of cytochrome c oxidase synthesis, probably by being involved in the insertion of the copper B into subunit I.</text>
</comment>
<dbReference type="AlphaFoldDB" id="B4REX1"/>
<feature type="topological domain" description="Cytoplasmic" evidence="10">
    <location>
        <begin position="1"/>
        <end position="13"/>
    </location>
</feature>
<dbReference type="Gene3D" id="2.60.370.10">
    <property type="entry name" value="Ctag/Cox11"/>
    <property type="match status" value="1"/>
</dbReference>
<dbReference type="HAMAP" id="MF_00155">
    <property type="entry name" value="CtaG"/>
    <property type="match status" value="1"/>
</dbReference>
<comment type="similarity">
    <text evidence="3 10">Belongs to the COX11/CtaG family.</text>
</comment>
<dbReference type="eggNOG" id="COG3175">
    <property type="taxonomic scope" value="Bacteria"/>
</dbReference>
<evidence type="ECO:0000256" key="10">
    <source>
        <dbReference type="HAMAP-Rule" id="MF_00155"/>
    </source>
</evidence>
<evidence type="ECO:0000256" key="5">
    <source>
        <dbReference type="ARBA" id="ARBA00022692"/>
    </source>
</evidence>
<feature type="topological domain" description="Periplasmic" evidence="10">
    <location>
        <begin position="36"/>
        <end position="202"/>
    </location>
</feature>
<feature type="region of interest" description="Disordered" evidence="11">
    <location>
        <begin position="183"/>
        <end position="202"/>
    </location>
</feature>
<dbReference type="SUPFAM" id="SSF110111">
    <property type="entry name" value="Ctag/Cox11"/>
    <property type="match status" value="1"/>
</dbReference>
<keyword evidence="7 10" id="KW-1133">Transmembrane helix</keyword>